<dbReference type="EMBL" id="FQWQ01000006">
    <property type="protein sequence ID" value="SHH96712.1"/>
    <property type="molecule type" value="Genomic_DNA"/>
</dbReference>
<sequence>MLHIRGVIAAGTNLLTLYLLPIPVHTRKAVRTAISIIFRVSIY</sequence>
<keyword evidence="2" id="KW-1185">Reference proteome</keyword>
<gene>
    <name evidence="1" type="ORF">SAMN04488109_6305</name>
</gene>
<proteinExistence type="predicted"/>
<evidence type="ECO:0000313" key="1">
    <source>
        <dbReference type="EMBL" id="SHH96712.1"/>
    </source>
</evidence>
<dbReference type="Proteomes" id="UP000184212">
    <property type="component" value="Unassembled WGS sequence"/>
</dbReference>
<accession>A0A1M5XAN9</accession>
<name>A0A1M5XAN9_9BACT</name>
<dbReference type="STRING" id="947013.SAMN04488109_6305"/>
<dbReference type="AlphaFoldDB" id="A0A1M5XAN9"/>
<reference evidence="1 2" key="1">
    <citation type="submission" date="2016-11" db="EMBL/GenBank/DDBJ databases">
        <authorList>
            <person name="Jaros S."/>
            <person name="Januszkiewicz K."/>
            <person name="Wedrychowicz H."/>
        </authorList>
    </citation>
    <scope>NUCLEOTIDE SEQUENCE [LARGE SCALE GENOMIC DNA]</scope>
    <source>
        <strain evidence="1 2">DSM 24574</strain>
    </source>
</reference>
<organism evidence="1 2">
    <name type="scientific">Chryseolinea serpens</name>
    <dbReference type="NCBI Taxonomy" id="947013"/>
    <lineage>
        <taxon>Bacteria</taxon>
        <taxon>Pseudomonadati</taxon>
        <taxon>Bacteroidota</taxon>
        <taxon>Cytophagia</taxon>
        <taxon>Cytophagales</taxon>
        <taxon>Fulvivirgaceae</taxon>
        <taxon>Chryseolinea</taxon>
    </lineage>
</organism>
<evidence type="ECO:0000313" key="2">
    <source>
        <dbReference type="Proteomes" id="UP000184212"/>
    </source>
</evidence>
<protein>
    <submittedName>
        <fullName evidence="1">Uncharacterized protein</fullName>
    </submittedName>
</protein>